<keyword evidence="1" id="KW-0862">Zinc</keyword>
<feature type="zinc finger region" description="C3H1-type" evidence="1">
    <location>
        <begin position="86"/>
        <end position="113"/>
    </location>
</feature>
<proteinExistence type="predicted"/>
<feature type="non-terminal residue" evidence="3">
    <location>
        <position position="1"/>
    </location>
</feature>
<evidence type="ECO:0000256" key="1">
    <source>
        <dbReference type="PROSITE-ProRule" id="PRU00723"/>
    </source>
</evidence>
<comment type="caution">
    <text evidence="3">The sequence shown here is derived from an EMBL/GenBank/DDBJ whole genome shotgun (WGS) entry which is preliminary data.</text>
</comment>
<sequence>LLANIDSPVDEKNLVTYAINGLSNKYEGVAGIIRHRDTPPTFAQAQSMLLLEENRLNHKSSRYPARDSSTSSPHVLLAASNNRNNNNNAQLCYNFQCGSCSFGERCKYVYSNPAGAQNGNNSNQPSVAQWNNTTGRVMHGHRITISPTRPPKMSYAPDSGIIPNPIQPTPTWTSPPPQYYPTVTPFGSRGVLGPVPRQAHVVQPTAIGSFGPSFYTTGPPPDGSLSRYKARLIANGRSQQQGIDYDETFSPAVTTVTIRTVLSLVISRHWLIHQLVVKNAFLHGHLIETVYMHQPPGFVDPAHPNHGTSIAYLLIYVDDIILTASSTELLQQRTSSGLFLSRSTYAREVLERAGMLNCNASSTPVATESKLGPDGDLVSDPTLYSSLAGSLQYLTFTRPDISYVVQQAGCPSTRRSTSGYCVFLRDNLISWSSKRQHVISRSSAEAEYRGVANAVVETAWVRNLLRELHMPLRTATLVYCDNLADIFTKGLPSSLFIEFRSSLSIRSSPAPTASGRVVALQASVISDGELGCSLLELVLVVLVQGSFNIW</sequence>
<dbReference type="AlphaFoldDB" id="A0A6L2K9E7"/>
<dbReference type="CDD" id="cd09272">
    <property type="entry name" value="RNase_HI_RT_Ty1"/>
    <property type="match status" value="1"/>
</dbReference>
<dbReference type="InterPro" id="IPR043502">
    <property type="entry name" value="DNA/RNA_pol_sf"/>
</dbReference>
<name>A0A6L2K9E7_TANCI</name>
<gene>
    <name evidence="3" type="ORF">Tci_017330</name>
</gene>
<organism evidence="3">
    <name type="scientific">Tanacetum cinerariifolium</name>
    <name type="common">Dalmatian daisy</name>
    <name type="synonym">Chrysanthemum cinerariifolium</name>
    <dbReference type="NCBI Taxonomy" id="118510"/>
    <lineage>
        <taxon>Eukaryota</taxon>
        <taxon>Viridiplantae</taxon>
        <taxon>Streptophyta</taxon>
        <taxon>Embryophyta</taxon>
        <taxon>Tracheophyta</taxon>
        <taxon>Spermatophyta</taxon>
        <taxon>Magnoliopsida</taxon>
        <taxon>eudicotyledons</taxon>
        <taxon>Gunneridae</taxon>
        <taxon>Pentapetalae</taxon>
        <taxon>asterids</taxon>
        <taxon>campanulids</taxon>
        <taxon>Asterales</taxon>
        <taxon>Asteraceae</taxon>
        <taxon>Asteroideae</taxon>
        <taxon>Anthemideae</taxon>
        <taxon>Anthemidinae</taxon>
        <taxon>Tanacetum</taxon>
    </lineage>
</organism>
<dbReference type="Pfam" id="PF07727">
    <property type="entry name" value="RVT_2"/>
    <property type="match status" value="1"/>
</dbReference>
<dbReference type="SUPFAM" id="SSF56672">
    <property type="entry name" value="DNA/RNA polymerases"/>
    <property type="match status" value="1"/>
</dbReference>
<keyword evidence="1" id="KW-0863">Zinc-finger</keyword>
<dbReference type="PROSITE" id="PS50103">
    <property type="entry name" value="ZF_C3H1"/>
    <property type="match status" value="1"/>
</dbReference>
<dbReference type="InterPro" id="IPR013103">
    <property type="entry name" value="RVT_2"/>
</dbReference>
<keyword evidence="1" id="KW-0479">Metal-binding</keyword>
<evidence type="ECO:0000313" key="3">
    <source>
        <dbReference type="EMBL" id="GEU45352.1"/>
    </source>
</evidence>
<dbReference type="EMBL" id="BKCJ010001974">
    <property type="protein sequence ID" value="GEU45352.1"/>
    <property type="molecule type" value="Genomic_DNA"/>
</dbReference>
<accession>A0A6L2K9E7</accession>
<dbReference type="PANTHER" id="PTHR11439:SF524">
    <property type="entry name" value="RNA-DIRECTED DNA POLYMERASE, PROTEIN KINASE RLK-PELLE-DLSV FAMILY"/>
    <property type="match status" value="1"/>
</dbReference>
<reference evidence="3" key="1">
    <citation type="journal article" date="2019" name="Sci. Rep.">
        <title>Draft genome of Tanacetum cinerariifolium, the natural source of mosquito coil.</title>
        <authorList>
            <person name="Yamashiro T."/>
            <person name="Shiraishi A."/>
            <person name="Satake H."/>
            <person name="Nakayama K."/>
        </authorList>
    </citation>
    <scope>NUCLEOTIDE SEQUENCE</scope>
</reference>
<evidence type="ECO:0000259" key="2">
    <source>
        <dbReference type="PROSITE" id="PS50103"/>
    </source>
</evidence>
<feature type="domain" description="C3H1-type" evidence="2">
    <location>
        <begin position="86"/>
        <end position="113"/>
    </location>
</feature>
<protein>
    <recommendedName>
        <fullName evidence="2">C3H1-type domain-containing protein</fullName>
    </recommendedName>
</protein>
<dbReference type="GO" id="GO:0008270">
    <property type="term" value="F:zinc ion binding"/>
    <property type="evidence" value="ECO:0007669"/>
    <property type="project" value="UniProtKB-KW"/>
</dbReference>
<dbReference type="InterPro" id="IPR000571">
    <property type="entry name" value="Znf_CCCH"/>
</dbReference>
<dbReference type="PANTHER" id="PTHR11439">
    <property type="entry name" value="GAG-POL-RELATED RETROTRANSPOSON"/>
    <property type="match status" value="1"/>
</dbReference>